<gene>
    <name evidence="1" type="ORF">K3G42_026555</name>
</gene>
<protein>
    <submittedName>
        <fullName evidence="1">Uncharacterized protein</fullName>
    </submittedName>
</protein>
<name>A0ACB8G3F8_9SAUR</name>
<dbReference type="Proteomes" id="UP000827872">
    <property type="component" value="Linkage Group LG02"/>
</dbReference>
<accession>A0ACB8G3F8</accession>
<organism evidence="1 2">
    <name type="scientific">Sphaerodactylus townsendi</name>
    <dbReference type="NCBI Taxonomy" id="933632"/>
    <lineage>
        <taxon>Eukaryota</taxon>
        <taxon>Metazoa</taxon>
        <taxon>Chordata</taxon>
        <taxon>Craniata</taxon>
        <taxon>Vertebrata</taxon>
        <taxon>Euteleostomi</taxon>
        <taxon>Lepidosauria</taxon>
        <taxon>Squamata</taxon>
        <taxon>Bifurcata</taxon>
        <taxon>Gekkota</taxon>
        <taxon>Sphaerodactylidae</taxon>
        <taxon>Sphaerodactylus</taxon>
    </lineage>
</organism>
<keyword evidence="2" id="KW-1185">Reference proteome</keyword>
<sequence>MFRLQAGIEAIRQQGVTPDPFIAYHERGYRWGGAWISESTGASGWRMSSEGQDRTLARILKPLELARISELNCEDSARIRSSGQL</sequence>
<proteinExistence type="predicted"/>
<reference evidence="1" key="1">
    <citation type="submission" date="2021-08" db="EMBL/GenBank/DDBJ databases">
        <title>The first chromosome-level gecko genome reveals the dynamic sex chromosomes of Neotropical dwarf geckos (Sphaerodactylidae: Sphaerodactylus).</title>
        <authorList>
            <person name="Pinto B.J."/>
            <person name="Keating S.E."/>
            <person name="Gamble T."/>
        </authorList>
    </citation>
    <scope>NUCLEOTIDE SEQUENCE</scope>
    <source>
        <strain evidence="1">TG3544</strain>
    </source>
</reference>
<evidence type="ECO:0000313" key="2">
    <source>
        <dbReference type="Proteomes" id="UP000827872"/>
    </source>
</evidence>
<dbReference type="EMBL" id="CM037615">
    <property type="protein sequence ID" value="KAH8014161.1"/>
    <property type="molecule type" value="Genomic_DNA"/>
</dbReference>
<evidence type="ECO:0000313" key="1">
    <source>
        <dbReference type="EMBL" id="KAH8014161.1"/>
    </source>
</evidence>
<comment type="caution">
    <text evidence="1">The sequence shown here is derived from an EMBL/GenBank/DDBJ whole genome shotgun (WGS) entry which is preliminary data.</text>
</comment>